<dbReference type="InterPro" id="IPR051260">
    <property type="entry name" value="Diverse_substr_monoxygenases"/>
</dbReference>
<gene>
    <name evidence="7" type="ORF">HAQ05_13645</name>
</gene>
<dbReference type="EMBL" id="JAAOCA010000015">
    <property type="protein sequence ID" value="MBD1599743.1"/>
    <property type="molecule type" value="Genomic_DNA"/>
</dbReference>
<feature type="domain" description="Luciferase-like" evidence="6">
    <location>
        <begin position="20"/>
        <end position="379"/>
    </location>
</feature>
<dbReference type="Pfam" id="PF00296">
    <property type="entry name" value="Bac_luciferase"/>
    <property type="match status" value="1"/>
</dbReference>
<dbReference type="InterPro" id="IPR016215">
    <property type="entry name" value="NTA_MOA"/>
</dbReference>
<dbReference type="SUPFAM" id="SSF51679">
    <property type="entry name" value="Bacterial luciferase-like"/>
    <property type="match status" value="1"/>
</dbReference>
<keyword evidence="8" id="KW-1185">Reference proteome</keyword>
<dbReference type="PANTHER" id="PTHR30011:SF16">
    <property type="entry name" value="C2H2 FINGER DOMAIN TRANSCRIPTION FACTOR (EUROFUNG)-RELATED"/>
    <property type="match status" value="1"/>
</dbReference>
<dbReference type="InterPro" id="IPR036661">
    <property type="entry name" value="Luciferase-like_sf"/>
</dbReference>
<organism evidence="7 8">
    <name type="scientific">Pseudomonas typographi</name>
    <dbReference type="NCBI Taxonomy" id="2715964"/>
    <lineage>
        <taxon>Bacteria</taxon>
        <taxon>Pseudomonadati</taxon>
        <taxon>Pseudomonadota</taxon>
        <taxon>Gammaproteobacteria</taxon>
        <taxon>Pseudomonadales</taxon>
        <taxon>Pseudomonadaceae</taxon>
        <taxon>Pseudomonas</taxon>
    </lineage>
</organism>
<accession>A0ABR7Z2M2</accession>
<keyword evidence="1" id="KW-0285">Flavoprotein</keyword>
<evidence type="ECO:0000256" key="2">
    <source>
        <dbReference type="ARBA" id="ARBA00022643"/>
    </source>
</evidence>
<comment type="caution">
    <text evidence="7">The sequence shown here is derived from an EMBL/GenBank/DDBJ whole genome shotgun (WGS) entry which is preliminary data.</text>
</comment>
<dbReference type="PIRSF" id="PIRSF000337">
    <property type="entry name" value="NTA_MOA"/>
    <property type="match status" value="1"/>
</dbReference>
<dbReference type="InterPro" id="IPR011251">
    <property type="entry name" value="Luciferase-like_dom"/>
</dbReference>
<proteinExistence type="inferred from homology"/>
<dbReference type="Gene3D" id="3.20.20.30">
    <property type="entry name" value="Luciferase-like domain"/>
    <property type="match status" value="1"/>
</dbReference>
<keyword evidence="4" id="KW-0503">Monooxygenase</keyword>
<protein>
    <submittedName>
        <fullName evidence="7">LLM class flavin-dependent oxidoreductase</fullName>
    </submittedName>
</protein>
<sequence>MHLMLQIGIIGNHPAGWRHQDSRVHELRSLSLHADIAREAEQACLDSLFLADAVGRWGTATYSADGYLEALTLLSALSAVTHKIGLIGTASTSFSQPFNLARQFASLDHLSNGRAGWNIVTSAYGEKNFGLDQISHHEQRYAQAAEFVEAASQLWNSWESDAIIANAETGIYADESKIHRIDFSGSHFSIQGPLNIPRSPQGRPVLVQAGSSLQGRDLAARVAEVVFTAQPTLVEAKAFYHDIKSRAAAYGRSPDQIKVLVGINAIVGATEEAAQQVRSELAQGLREDYGRLRLSAILGGADLTGLALDEPLPPSIFVEEHDINRRQSRFGVFKRLALVERLTMRQLIETEALSAGHWVVTGSGQTVARRMIEYFDQGAADGFVFLPAYVPQGVTSVLQHVVPELQNAGYFRTAYEASNLRGHLGLAPLAG</sequence>
<comment type="similarity">
    <text evidence="5">Belongs to the NtaA/SnaA/DszA monooxygenase family.</text>
</comment>
<reference evidence="7 8" key="1">
    <citation type="journal article" date="2020" name="Insects">
        <title>Bacteria Belonging to Pseudomonas typographi sp. nov. from the Bark Beetle Ips typographus Have Genomic Potential to Aid in the Host Ecology.</title>
        <authorList>
            <person name="Peral-Aranega E."/>
            <person name="Saati-Santamaria Z."/>
            <person name="Kolarik M."/>
            <person name="Rivas R."/>
            <person name="Garcia-Fraile P."/>
        </authorList>
    </citation>
    <scope>NUCLEOTIDE SEQUENCE [LARGE SCALE GENOMIC DNA]</scope>
    <source>
        <strain evidence="7 8">CA3A</strain>
    </source>
</reference>
<keyword evidence="3" id="KW-0560">Oxidoreductase</keyword>
<dbReference type="CDD" id="cd01095">
    <property type="entry name" value="Nitrilotriacetate_monoxgenase"/>
    <property type="match status" value="1"/>
</dbReference>
<evidence type="ECO:0000256" key="3">
    <source>
        <dbReference type="ARBA" id="ARBA00023002"/>
    </source>
</evidence>
<dbReference type="PANTHER" id="PTHR30011">
    <property type="entry name" value="ALKANESULFONATE MONOOXYGENASE-RELATED"/>
    <property type="match status" value="1"/>
</dbReference>
<evidence type="ECO:0000313" key="8">
    <source>
        <dbReference type="Proteomes" id="UP000805841"/>
    </source>
</evidence>
<keyword evidence="2" id="KW-0288">FMN</keyword>
<dbReference type="NCBIfam" id="TIGR03860">
    <property type="entry name" value="FMN_nitrolo"/>
    <property type="match status" value="1"/>
</dbReference>
<dbReference type="Proteomes" id="UP000805841">
    <property type="component" value="Unassembled WGS sequence"/>
</dbReference>
<evidence type="ECO:0000256" key="5">
    <source>
        <dbReference type="ARBA" id="ARBA00033748"/>
    </source>
</evidence>
<dbReference type="RefSeq" id="WP_190421431.1">
    <property type="nucleotide sequence ID" value="NZ_JAAOCA010000015.1"/>
</dbReference>
<evidence type="ECO:0000256" key="1">
    <source>
        <dbReference type="ARBA" id="ARBA00022630"/>
    </source>
</evidence>
<evidence type="ECO:0000313" key="7">
    <source>
        <dbReference type="EMBL" id="MBD1599743.1"/>
    </source>
</evidence>
<evidence type="ECO:0000256" key="4">
    <source>
        <dbReference type="ARBA" id="ARBA00023033"/>
    </source>
</evidence>
<evidence type="ECO:0000259" key="6">
    <source>
        <dbReference type="Pfam" id="PF00296"/>
    </source>
</evidence>
<name>A0ABR7Z2M2_9PSED</name>